<dbReference type="RefSeq" id="WP_343836968.1">
    <property type="nucleotide sequence ID" value="NZ_BAAADO010000001.1"/>
</dbReference>
<dbReference type="SUPFAM" id="SSF111126">
    <property type="entry name" value="Ligand-binding domain in the NO signalling and Golgi transport"/>
    <property type="match status" value="1"/>
</dbReference>
<dbReference type="InterPro" id="IPR024096">
    <property type="entry name" value="NO_sig/Golgi_transp_ligand-bd"/>
</dbReference>
<dbReference type="Gene3D" id="3.30.1380.20">
    <property type="entry name" value="Trafficking protein particle complex subunit 3"/>
    <property type="match status" value="1"/>
</dbReference>
<proteinExistence type="predicted"/>
<gene>
    <name evidence="1" type="ORF">GCM10008986_04000</name>
</gene>
<evidence type="ECO:0008006" key="3">
    <source>
        <dbReference type="Google" id="ProtNLM"/>
    </source>
</evidence>
<keyword evidence="2" id="KW-1185">Reference proteome</keyword>
<reference evidence="1 2" key="1">
    <citation type="journal article" date="2019" name="Int. J. Syst. Evol. Microbiol.">
        <title>The Global Catalogue of Microorganisms (GCM) 10K type strain sequencing project: providing services to taxonomists for standard genome sequencing and annotation.</title>
        <authorList>
            <consortium name="The Broad Institute Genomics Platform"/>
            <consortium name="The Broad Institute Genome Sequencing Center for Infectious Disease"/>
            <person name="Wu L."/>
            <person name="Ma J."/>
        </authorList>
    </citation>
    <scope>NUCLEOTIDE SEQUENCE [LARGE SCALE GENOMIC DNA]</scope>
    <source>
        <strain evidence="1 2">JCM 12389</strain>
    </source>
</reference>
<sequence length="132" mass="15149">MIPQGLGEAGKQALYETGKKFGSHFLNSKYRNVTVHQQTSEQKINILRETSVTLGLEPEFTYDETAQVISFKIFNCPFKELAFSEQNDNICEMHRFFIRGMFEQLFPSVTLEEEANMVDGCEACMYKTKLSV</sequence>
<dbReference type="EMBL" id="BAAADO010000001">
    <property type="protein sequence ID" value="GAA0482338.1"/>
    <property type="molecule type" value="Genomic_DNA"/>
</dbReference>
<organism evidence="1 2">
    <name type="scientific">Salinibacillus aidingensis</name>
    <dbReference type="NCBI Taxonomy" id="237684"/>
    <lineage>
        <taxon>Bacteria</taxon>
        <taxon>Bacillati</taxon>
        <taxon>Bacillota</taxon>
        <taxon>Bacilli</taxon>
        <taxon>Bacillales</taxon>
        <taxon>Bacillaceae</taxon>
        <taxon>Salinibacillus</taxon>
    </lineage>
</organism>
<accession>A0ABN1ARD1</accession>
<evidence type="ECO:0000313" key="2">
    <source>
        <dbReference type="Proteomes" id="UP001500880"/>
    </source>
</evidence>
<name>A0ABN1ARD1_9BACI</name>
<evidence type="ECO:0000313" key="1">
    <source>
        <dbReference type="EMBL" id="GAA0482338.1"/>
    </source>
</evidence>
<protein>
    <recommendedName>
        <fullName evidence="3">Metanogen output domain-containing protein</fullName>
    </recommendedName>
</protein>
<dbReference type="Proteomes" id="UP001500880">
    <property type="component" value="Unassembled WGS sequence"/>
</dbReference>
<comment type="caution">
    <text evidence="1">The sequence shown here is derived from an EMBL/GenBank/DDBJ whole genome shotgun (WGS) entry which is preliminary data.</text>
</comment>